<evidence type="ECO:0000256" key="1">
    <source>
        <dbReference type="SAM" id="MobiDB-lite"/>
    </source>
</evidence>
<feature type="compositionally biased region" description="Acidic residues" evidence="1">
    <location>
        <begin position="44"/>
        <end position="76"/>
    </location>
</feature>
<dbReference type="Proteomes" id="UP000281553">
    <property type="component" value="Unassembled WGS sequence"/>
</dbReference>
<evidence type="ECO:0000313" key="2">
    <source>
        <dbReference type="EMBL" id="VDN09333.1"/>
    </source>
</evidence>
<protein>
    <submittedName>
        <fullName evidence="2">Uncharacterized protein</fullName>
    </submittedName>
</protein>
<dbReference type="EMBL" id="UYRU01046830">
    <property type="protein sequence ID" value="VDN09333.1"/>
    <property type="molecule type" value="Genomic_DNA"/>
</dbReference>
<dbReference type="AlphaFoldDB" id="A0A3P7LFE6"/>
<sequence length="76" mass="8162">MLILDIKFSLVAMPVKADGDFCPPAVYPASQPFATFATEAPLESAEDAADEDEEEEGGDDDEEFDSAAEDSPMETE</sequence>
<accession>A0A3P7LFE6</accession>
<reference evidence="2 3" key="1">
    <citation type="submission" date="2018-11" db="EMBL/GenBank/DDBJ databases">
        <authorList>
            <consortium name="Pathogen Informatics"/>
        </authorList>
    </citation>
    <scope>NUCLEOTIDE SEQUENCE [LARGE SCALE GENOMIC DNA]</scope>
</reference>
<evidence type="ECO:0000313" key="3">
    <source>
        <dbReference type="Proteomes" id="UP000281553"/>
    </source>
</evidence>
<feature type="region of interest" description="Disordered" evidence="1">
    <location>
        <begin position="38"/>
        <end position="76"/>
    </location>
</feature>
<proteinExistence type="predicted"/>
<gene>
    <name evidence="2" type="ORF">DILT_LOCUS5164</name>
</gene>
<name>A0A3P7LFE6_DIBLA</name>
<organism evidence="2 3">
    <name type="scientific">Dibothriocephalus latus</name>
    <name type="common">Fish tapeworm</name>
    <name type="synonym">Diphyllobothrium latum</name>
    <dbReference type="NCBI Taxonomy" id="60516"/>
    <lineage>
        <taxon>Eukaryota</taxon>
        <taxon>Metazoa</taxon>
        <taxon>Spiralia</taxon>
        <taxon>Lophotrochozoa</taxon>
        <taxon>Platyhelminthes</taxon>
        <taxon>Cestoda</taxon>
        <taxon>Eucestoda</taxon>
        <taxon>Diphyllobothriidea</taxon>
        <taxon>Diphyllobothriidae</taxon>
        <taxon>Dibothriocephalus</taxon>
    </lineage>
</organism>
<keyword evidence="3" id="KW-1185">Reference proteome</keyword>